<sequence length="36" mass="3999">MREPLGNPVDPVYVEGMAYVRARLGAVLAVLEWAVR</sequence>
<evidence type="ECO:0000313" key="2">
    <source>
        <dbReference type="Proteomes" id="UP000501240"/>
    </source>
</evidence>
<dbReference type="AlphaFoldDB" id="A0A7D4ANU0"/>
<accession>A0A7D4ANU0</accession>
<proteinExistence type="predicted"/>
<organism evidence="1 2">
    <name type="scientific">Actinomadura verrucosospora</name>
    <dbReference type="NCBI Taxonomy" id="46165"/>
    <lineage>
        <taxon>Bacteria</taxon>
        <taxon>Bacillati</taxon>
        <taxon>Actinomycetota</taxon>
        <taxon>Actinomycetes</taxon>
        <taxon>Streptosporangiales</taxon>
        <taxon>Thermomonosporaceae</taxon>
        <taxon>Actinomadura</taxon>
    </lineage>
</organism>
<evidence type="ECO:0000313" key="1">
    <source>
        <dbReference type="EMBL" id="QKG21449.1"/>
    </source>
</evidence>
<name>A0A7D4ANU0_ACTVE</name>
<dbReference type="EMBL" id="CP053892">
    <property type="protein sequence ID" value="QKG21449.1"/>
    <property type="molecule type" value="Genomic_DNA"/>
</dbReference>
<keyword evidence="2" id="KW-1185">Reference proteome</keyword>
<reference evidence="1 2" key="1">
    <citation type="submission" date="2020-05" db="EMBL/GenBank/DDBJ databases">
        <title>Actinomadura verrucosospora NRRL-B18236 (PFL_A860) Genome sequencing and assembly.</title>
        <authorList>
            <person name="Samborskyy M."/>
        </authorList>
    </citation>
    <scope>NUCLEOTIDE SEQUENCE [LARGE SCALE GENOMIC DNA]</scope>
    <source>
        <strain evidence="1 2">NRRL:B18236</strain>
    </source>
</reference>
<protein>
    <submittedName>
        <fullName evidence="1">Uncharacterized protein</fullName>
    </submittedName>
</protein>
<dbReference type="Proteomes" id="UP000501240">
    <property type="component" value="Chromosome"/>
</dbReference>
<gene>
    <name evidence="1" type="ORF">ACTIVE_3087</name>
</gene>